<evidence type="ECO:0000256" key="1">
    <source>
        <dbReference type="SAM" id="Phobius"/>
    </source>
</evidence>
<feature type="transmembrane region" description="Helical" evidence="1">
    <location>
        <begin position="68"/>
        <end position="89"/>
    </location>
</feature>
<keyword evidence="1" id="KW-0812">Transmembrane</keyword>
<comment type="caution">
    <text evidence="2">The sequence shown here is derived from an EMBL/GenBank/DDBJ whole genome shotgun (WGS) entry which is preliminary data.</text>
</comment>
<dbReference type="Proteomes" id="UP000444721">
    <property type="component" value="Unassembled WGS sequence"/>
</dbReference>
<keyword evidence="1" id="KW-0472">Membrane</keyword>
<organism evidence="2 3">
    <name type="scientific">Naegleria fowleri</name>
    <name type="common">Brain eating amoeba</name>
    <dbReference type="NCBI Taxonomy" id="5763"/>
    <lineage>
        <taxon>Eukaryota</taxon>
        <taxon>Discoba</taxon>
        <taxon>Heterolobosea</taxon>
        <taxon>Tetramitia</taxon>
        <taxon>Eutetramitia</taxon>
        <taxon>Vahlkampfiidae</taxon>
        <taxon>Naegleria</taxon>
    </lineage>
</organism>
<dbReference type="VEuPathDB" id="AmoebaDB:FDP41_008800"/>
<sequence>MFNTAVKWWRKTFLECSSPPLGQQQSSELSSLDNHELFLTSENPSAEKTNHPPPVVREQTRRKWNSKLITIVIVVVSGLSFIIMTVFIYKYRKKKNGLDELISFRKKPSQYFNEWMALLPQSSSLSTRNQNSMNLNSSSQQVIDSKWRSSTEPYLNDTASYYQYMLRAASSSRDDTLKFHPQWKFSPSYTDEVLTTKKKKNSSTLPGYGFVQYRTQSLFGREAGLPRVFSSSANGEDLSLLNASFHDEFTQTPHNWMYYLEKIRYIISLLYYRLPRAIAEWELWLGMASLGLYHVWMNQPFSKWRNATKEQEKTQQEAKHFMDGVMHRVISESSVEKNSRSPPKVVKVIGEGSSIEGLEENFEKLLSNEQADSYL</sequence>
<dbReference type="VEuPathDB" id="AmoebaDB:NfTy_010400"/>
<dbReference type="OrthoDB" id="10495412at2759"/>
<keyword evidence="1" id="KW-1133">Transmembrane helix</keyword>
<dbReference type="AlphaFoldDB" id="A0A6A5BG45"/>
<reference evidence="2 3" key="1">
    <citation type="journal article" date="2019" name="Sci. Rep.">
        <title>Nanopore sequencing improves the draft genome of the human pathogenic amoeba Naegleria fowleri.</title>
        <authorList>
            <person name="Liechti N."/>
            <person name="Schurch N."/>
            <person name="Bruggmann R."/>
            <person name="Wittwer M."/>
        </authorList>
    </citation>
    <scope>NUCLEOTIDE SEQUENCE [LARGE SCALE GENOMIC DNA]</scope>
    <source>
        <strain evidence="2 3">ATCC 30894</strain>
    </source>
</reference>
<proteinExistence type="predicted"/>
<dbReference type="EMBL" id="VFQX01000064">
    <property type="protein sequence ID" value="KAF0972948.1"/>
    <property type="molecule type" value="Genomic_DNA"/>
</dbReference>
<evidence type="ECO:0000313" key="3">
    <source>
        <dbReference type="Proteomes" id="UP000444721"/>
    </source>
</evidence>
<name>A0A6A5BG45_NAEFO</name>
<protein>
    <submittedName>
        <fullName evidence="2">Uncharacterized protein</fullName>
    </submittedName>
</protein>
<evidence type="ECO:0000313" key="2">
    <source>
        <dbReference type="EMBL" id="KAF0972948.1"/>
    </source>
</evidence>
<gene>
    <name evidence="2" type="ORF">FDP41_008800</name>
</gene>
<accession>A0A6A5BG45</accession>
<keyword evidence="3" id="KW-1185">Reference proteome</keyword>